<evidence type="ECO:0000256" key="3">
    <source>
        <dbReference type="ARBA" id="ARBA00022801"/>
    </source>
</evidence>
<gene>
    <name evidence="8" type="primary">pth</name>
    <name evidence="11" type="ORF">FC18_GL000173</name>
</gene>
<dbReference type="GO" id="GO:0072344">
    <property type="term" value="P:rescue of stalled ribosome"/>
    <property type="evidence" value="ECO:0007669"/>
    <property type="project" value="UniProtKB-UniRule"/>
</dbReference>
<comment type="subcellular location">
    <subcellularLocation>
        <location evidence="8">Cytoplasm</location>
    </subcellularLocation>
</comment>
<comment type="subunit">
    <text evidence="8">Monomer.</text>
</comment>
<dbReference type="PATRIC" id="fig|1291052.5.peg.180"/>
<dbReference type="Proteomes" id="UP000051679">
    <property type="component" value="Unassembled WGS sequence"/>
</dbReference>
<feature type="active site" description="Proton acceptor" evidence="8">
    <location>
        <position position="22"/>
    </location>
</feature>
<evidence type="ECO:0000313" key="11">
    <source>
        <dbReference type="EMBL" id="KRM56197.1"/>
    </source>
</evidence>
<feature type="binding site" evidence="8">
    <location>
        <position position="69"/>
    </location>
    <ligand>
        <name>tRNA</name>
        <dbReference type="ChEBI" id="CHEBI:17843"/>
    </ligand>
</feature>
<dbReference type="HAMAP" id="MF_00083">
    <property type="entry name" value="Pept_tRNA_hydro_bact"/>
    <property type="match status" value="1"/>
</dbReference>
<dbReference type="GO" id="GO:0005737">
    <property type="term" value="C:cytoplasm"/>
    <property type="evidence" value="ECO:0007669"/>
    <property type="project" value="UniProtKB-SubCell"/>
</dbReference>
<dbReference type="PROSITE" id="PS01196">
    <property type="entry name" value="PEPT_TRNA_HYDROL_2"/>
    <property type="match status" value="1"/>
</dbReference>
<dbReference type="SUPFAM" id="SSF53178">
    <property type="entry name" value="Peptidyl-tRNA hydrolase-like"/>
    <property type="match status" value="1"/>
</dbReference>
<comment type="similarity">
    <text evidence="5 8 10">Belongs to the PTH family.</text>
</comment>
<comment type="catalytic activity">
    <reaction evidence="6 8 9">
        <text>an N-acyl-L-alpha-aminoacyl-tRNA + H2O = an N-acyl-L-amino acid + a tRNA + H(+)</text>
        <dbReference type="Rhea" id="RHEA:54448"/>
        <dbReference type="Rhea" id="RHEA-COMP:10123"/>
        <dbReference type="Rhea" id="RHEA-COMP:13883"/>
        <dbReference type="ChEBI" id="CHEBI:15377"/>
        <dbReference type="ChEBI" id="CHEBI:15378"/>
        <dbReference type="ChEBI" id="CHEBI:59874"/>
        <dbReference type="ChEBI" id="CHEBI:78442"/>
        <dbReference type="ChEBI" id="CHEBI:138191"/>
        <dbReference type="EC" id="3.1.1.29"/>
    </reaction>
</comment>
<evidence type="ECO:0000313" key="12">
    <source>
        <dbReference type="Proteomes" id="UP000051679"/>
    </source>
</evidence>
<dbReference type="Gene3D" id="3.40.50.1470">
    <property type="entry name" value="Peptidyl-tRNA hydrolase"/>
    <property type="match status" value="1"/>
</dbReference>
<dbReference type="CDD" id="cd00462">
    <property type="entry name" value="PTH"/>
    <property type="match status" value="1"/>
</dbReference>
<evidence type="ECO:0000256" key="5">
    <source>
        <dbReference type="ARBA" id="ARBA00038063"/>
    </source>
</evidence>
<evidence type="ECO:0000256" key="10">
    <source>
        <dbReference type="RuleBase" id="RU004320"/>
    </source>
</evidence>
<feature type="binding site" evidence="8">
    <location>
        <position position="67"/>
    </location>
    <ligand>
        <name>tRNA</name>
        <dbReference type="ChEBI" id="CHEBI:17843"/>
    </ligand>
</feature>
<keyword evidence="4 8" id="KW-0694">RNA-binding</keyword>
<evidence type="ECO:0000256" key="4">
    <source>
        <dbReference type="ARBA" id="ARBA00022884"/>
    </source>
</evidence>
<dbReference type="EC" id="3.1.1.29" evidence="1 8"/>
<keyword evidence="2 8" id="KW-0820">tRNA-binding</keyword>
<dbReference type="AlphaFoldDB" id="A0A0R1ZNX4"/>
<name>A0A0R1ZNX4_9LACO</name>
<keyword evidence="8" id="KW-0963">Cytoplasm</keyword>
<feature type="site" description="Stabilizes the basic form of H active site to accept a proton" evidence="8">
    <location>
        <position position="94"/>
    </location>
</feature>
<protein>
    <recommendedName>
        <fullName evidence="7 8">Peptidyl-tRNA hydrolase</fullName>
        <shortName evidence="8">Pth</shortName>
        <ecNumber evidence="1 8">3.1.1.29</ecNumber>
    </recommendedName>
</protein>
<dbReference type="Pfam" id="PF01195">
    <property type="entry name" value="Pept_tRNA_hydro"/>
    <property type="match status" value="1"/>
</dbReference>
<dbReference type="GO" id="GO:0006515">
    <property type="term" value="P:protein quality control for misfolded or incompletely synthesized proteins"/>
    <property type="evidence" value="ECO:0007669"/>
    <property type="project" value="UniProtKB-UniRule"/>
</dbReference>
<dbReference type="EMBL" id="AYYO01000008">
    <property type="protein sequence ID" value="KRM56197.1"/>
    <property type="molecule type" value="Genomic_DNA"/>
</dbReference>
<dbReference type="GO" id="GO:0004045">
    <property type="term" value="F:peptidyl-tRNA hydrolase activity"/>
    <property type="evidence" value="ECO:0007669"/>
    <property type="project" value="UniProtKB-UniRule"/>
</dbReference>
<evidence type="ECO:0000256" key="8">
    <source>
        <dbReference type="HAMAP-Rule" id="MF_00083"/>
    </source>
</evidence>
<dbReference type="PROSITE" id="PS01195">
    <property type="entry name" value="PEPT_TRNA_HYDROL_1"/>
    <property type="match status" value="1"/>
</dbReference>
<evidence type="ECO:0000256" key="9">
    <source>
        <dbReference type="RuleBase" id="RU000673"/>
    </source>
</evidence>
<dbReference type="FunFam" id="3.40.50.1470:FF:000001">
    <property type="entry name" value="Peptidyl-tRNA hydrolase"/>
    <property type="match status" value="1"/>
</dbReference>
<dbReference type="PANTHER" id="PTHR17224:SF1">
    <property type="entry name" value="PEPTIDYL-TRNA HYDROLASE"/>
    <property type="match status" value="1"/>
</dbReference>
<dbReference type="NCBIfam" id="TIGR00447">
    <property type="entry name" value="pth"/>
    <property type="match status" value="1"/>
</dbReference>
<proteinExistence type="inferred from homology"/>
<evidence type="ECO:0000256" key="7">
    <source>
        <dbReference type="ARBA" id="ARBA00050038"/>
    </source>
</evidence>
<dbReference type="STRING" id="1291052.FC18_GL000173"/>
<feature type="binding site" evidence="8">
    <location>
        <position position="17"/>
    </location>
    <ligand>
        <name>tRNA</name>
        <dbReference type="ChEBI" id="CHEBI:17843"/>
    </ligand>
</feature>
<feature type="binding site" evidence="8">
    <location>
        <position position="115"/>
    </location>
    <ligand>
        <name>tRNA</name>
        <dbReference type="ChEBI" id="CHEBI:17843"/>
    </ligand>
</feature>
<comment type="function">
    <text evidence="8">Hydrolyzes ribosome-free peptidyl-tRNAs (with 1 or more amino acids incorporated), which drop off the ribosome during protein synthesis, or as a result of ribosome stalling.</text>
</comment>
<dbReference type="InterPro" id="IPR001328">
    <property type="entry name" value="Pept_tRNA_hydro"/>
</dbReference>
<sequence length="188" mass="20892">MNILLMVVGLGNPGKKYFETKHNVGFMVLDQLAQDFGVKIDKLEFDAATATVRLNGERVLLVEPQTYMNESGRAVRQLMSFYQIQEDEIIVVQDDLDMPMGKLRLRTKGSAGGHNGIKDIIAATGSSNFARVKVGTDHPAKQTVVDWVLTPFSKDDRPLIDSAVDQAVNLIKDRINGEPISKLMNKYN</sequence>
<reference evidence="11 12" key="1">
    <citation type="journal article" date="2015" name="Genome Announc.">
        <title>Expanding the biotechnology potential of lactobacilli through comparative genomics of 213 strains and associated genera.</title>
        <authorList>
            <person name="Sun Z."/>
            <person name="Harris H.M."/>
            <person name="McCann A."/>
            <person name="Guo C."/>
            <person name="Argimon S."/>
            <person name="Zhang W."/>
            <person name="Yang X."/>
            <person name="Jeffery I.B."/>
            <person name="Cooney J.C."/>
            <person name="Kagawa T.F."/>
            <person name="Liu W."/>
            <person name="Song Y."/>
            <person name="Salvetti E."/>
            <person name="Wrobel A."/>
            <person name="Rasinkangas P."/>
            <person name="Parkhill J."/>
            <person name="Rea M.C."/>
            <person name="O'Sullivan O."/>
            <person name="Ritari J."/>
            <person name="Douillard F.P."/>
            <person name="Paul Ross R."/>
            <person name="Yang R."/>
            <person name="Briner A.E."/>
            <person name="Felis G.E."/>
            <person name="de Vos W.M."/>
            <person name="Barrangou R."/>
            <person name="Klaenhammer T.R."/>
            <person name="Caufield P.W."/>
            <person name="Cui Y."/>
            <person name="Zhang H."/>
            <person name="O'Toole P.W."/>
        </authorList>
    </citation>
    <scope>NUCLEOTIDE SEQUENCE [LARGE SCALE GENOMIC DNA]</scope>
    <source>
        <strain evidence="11 12">DSM 20505</strain>
    </source>
</reference>
<comment type="caution">
    <text evidence="11">The sequence shown here is derived from an EMBL/GenBank/DDBJ whole genome shotgun (WGS) entry which is preliminary data.</text>
</comment>
<evidence type="ECO:0000256" key="6">
    <source>
        <dbReference type="ARBA" id="ARBA00048707"/>
    </source>
</evidence>
<dbReference type="GO" id="GO:0000049">
    <property type="term" value="F:tRNA binding"/>
    <property type="evidence" value="ECO:0007669"/>
    <property type="project" value="UniProtKB-UniRule"/>
</dbReference>
<keyword evidence="3 8" id="KW-0378">Hydrolase</keyword>
<organism evidence="11 12">
    <name type="scientific">Lacticaseibacillus sharpeae JCM 1186 = DSM 20505</name>
    <dbReference type="NCBI Taxonomy" id="1291052"/>
    <lineage>
        <taxon>Bacteria</taxon>
        <taxon>Bacillati</taxon>
        <taxon>Bacillota</taxon>
        <taxon>Bacilli</taxon>
        <taxon>Lactobacillales</taxon>
        <taxon>Lactobacillaceae</taxon>
        <taxon>Lacticaseibacillus</taxon>
    </lineage>
</organism>
<evidence type="ECO:0000256" key="1">
    <source>
        <dbReference type="ARBA" id="ARBA00013260"/>
    </source>
</evidence>
<comment type="function">
    <text evidence="8">Catalyzes the release of premature peptidyl moieties from peptidyl-tRNA molecules trapped in stalled 50S ribosomal subunits, and thus maintains levels of free tRNAs and 50S ribosomes.</text>
</comment>
<dbReference type="PANTHER" id="PTHR17224">
    <property type="entry name" value="PEPTIDYL-TRNA HYDROLASE"/>
    <property type="match status" value="1"/>
</dbReference>
<dbReference type="InterPro" id="IPR036416">
    <property type="entry name" value="Pept_tRNA_hydro_sf"/>
</dbReference>
<keyword evidence="12" id="KW-1185">Reference proteome</keyword>
<evidence type="ECO:0000256" key="2">
    <source>
        <dbReference type="ARBA" id="ARBA00022555"/>
    </source>
</evidence>
<feature type="site" description="Discriminates between blocked and unblocked aminoacyl-tRNA" evidence="8">
    <location>
        <position position="12"/>
    </location>
</feature>
<accession>A0A0R1ZNX4</accession>
<dbReference type="InterPro" id="IPR018171">
    <property type="entry name" value="Pept_tRNA_hydro_CS"/>
</dbReference>